<gene>
    <name evidence="1" type="ORF">BC6307_18495</name>
</gene>
<keyword evidence="2" id="KW-1185">Reference proteome</keyword>
<organism evidence="1 2">
    <name type="scientific">Sutcliffiella cohnii</name>
    <dbReference type="NCBI Taxonomy" id="33932"/>
    <lineage>
        <taxon>Bacteria</taxon>
        <taxon>Bacillati</taxon>
        <taxon>Bacillota</taxon>
        <taxon>Bacilli</taxon>
        <taxon>Bacillales</taxon>
        <taxon>Bacillaceae</taxon>
        <taxon>Sutcliffiella</taxon>
    </lineage>
</organism>
<name>A0A223KYE3_9BACI</name>
<dbReference type="KEGG" id="bcoh:BC6307_18495"/>
<dbReference type="AlphaFoldDB" id="A0A223KYE3"/>
<dbReference type="Proteomes" id="UP000215224">
    <property type="component" value="Chromosome"/>
</dbReference>
<reference evidence="1 2" key="1">
    <citation type="submission" date="2016-12" db="EMBL/GenBank/DDBJ databases">
        <title>The whole genome sequencing and assembly of Bacillus cohnii DSM 6307T strain.</title>
        <authorList>
            <person name="Lee Y.-J."/>
            <person name="Yi H."/>
            <person name="Bahn Y.-S."/>
            <person name="Kim J.F."/>
            <person name="Lee D.-W."/>
        </authorList>
    </citation>
    <scope>NUCLEOTIDE SEQUENCE [LARGE SCALE GENOMIC DNA]</scope>
    <source>
        <strain evidence="1 2">DSM 6307</strain>
    </source>
</reference>
<sequence length="109" mass="12233">MQNTYNYFPRQYSSVDPTFFTKSASEMQTLMSDASIILGRLSQSKQFASQVMTAAQQSDQAKVNALLKSTGIQSIVQAEYNPDRLLLKLSSAVNEVDCCILTISLRWRN</sequence>
<dbReference type="EMBL" id="CP018866">
    <property type="protein sequence ID" value="AST94420.1"/>
    <property type="molecule type" value="Genomic_DNA"/>
</dbReference>
<dbReference type="Pfam" id="PF26344">
    <property type="entry name" value="YuzC"/>
    <property type="match status" value="1"/>
</dbReference>
<dbReference type="STRING" id="1314751.GCA_001591425_03444"/>
<evidence type="ECO:0000313" key="1">
    <source>
        <dbReference type="EMBL" id="AST94420.1"/>
    </source>
</evidence>
<protein>
    <submittedName>
        <fullName evidence="1">Uncharacterized protein</fullName>
    </submittedName>
</protein>
<proteinExistence type="predicted"/>
<dbReference type="InterPro" id="IPR058870">
    <property type="entry name" value="YuzC"/>
</dbReference>
<accession>A0A223KYE3</accession>
<evidence type="ECO:0000313" key="2">
    <source>
        <dbReference type="Proteomes" id="UP000215224"/>
    </source>
</evidence>